<comment type="subcellular location">
    <subcellularLocation>
        <location evidence="1">Cell membrane</location>
        <topology evidence="1">Multi-pass membrane protein</topology>
    </subcellularLocation>
</comment>
<evidence type="ECO:0000256" key="3">
    <source>
        <dbReference type="ARBA" id="ARBA00022475"/>
    </source>
</evidence>
<keyword evidence="2" id="KW-0813">Transport</keyword>
<evidence type="ECO:0000256" key="1">
    <source>
        <dbReference type="ARBA" id="ARBA00004651"/>
    </source>
</evidence>
<keyword evidence="3" id="KW-1003">Cell membrane</keyword>
<reference evidence="10 11" key="1">
    <citation type="submission" date="2019-09" db="EMBL/GenBank/DDBJ databases">
        <title>Genome sequencing of strain KACC 21233.</title>
        <authorList>
            <person name="Heo J."/>
            <person name="Kim S.-J."/>
            <person name="Kim J.-S."/>
            <person name="Hong S.-B."/>
            <person name="Kwon S.-W."/>
        </authorList>
    </citation>
    <scope>NUCLEOTIDE SEQUENCE [LARGE SCALE GENOMIC DNA]</scope>
    <source>
        <strain evidence="10 11">KACC 21233</strain>
    </source>
</reference>
<evidence type="ECO:0000313" key="11">
    <source>
        <dbReference type="Proteomes" id="UP000324536"/>
    </source>
</evidence>
<keyword evidence="6" id="KW-0406">Ion transport</keyword>
<dbReference type="Proteomes" id="UP000324536">
    <property type="component" value="Chromosome"/>
</dbReference>
<dbReference type="RefSeq" id="WP_149277791.1">
    <property type="nucleotide sequence ID" value="NZ_CP043506.1"/>
</dbReference>
<evidence type="ECO:0000256" key="5">
    <source>
        <dbReference type="ARBA" id="ARBA00022989"/>
    </source>
</evidence>
<dbReference type="GO" id="GO:0005886">
    <property type="term" value="C:plasma membrane"/>
    <property type="evidence" value="ECO:0007669"/>
    <property type="project" value="UniProtKB-SubCell"/>
</dbReference>
<dbReference type="Pfam" id="PF25539">
    <property type="entry name" value="Bestrophin_2"/>
    <property type="match status" value="1"/>
</dbReference>
<comment type="similarity">
    <text evidence="8">Belongs to the anion channel-forming bestrophin (TC 1.A.46) family.</text>
</comment>
<dbReference type="EMBL" id="CP043506">
    <property type="protein sequence ID" value="QEO16343.1"/>
    <property type="molecule type" value="Genomic_DNA"/>
</dbReference>
<evidence type="ECO:0000256" key="8">
    <source>
        <dbReference type="ARBA" id="ARBA00034708"/>
    </source>
</evidence>
<keyword evidence="5 9" id="KW-1133">Transmembrane helix</keyword>
<organism evidence="10 11">
    <name type="scientific">Acetobacter vaccinii</name>
    <dbReference type="NCBI Taxonomy" id="2592655"/>
    <lineage>
        <taxon>Bacteria</taxon>
        <taxon>Pseudomonadati</taxon>
        <taxon>Pseudomonadota</taxon>
        <taxon>Alphaproteobacteria</taxon>
        <taxon>Acetobacterales</taxon>
        <taxon>Acetobacteraceae</taxon>
        <taxon>Acetobacter</taxon>
    </lineage>
</organism>
<protein>
    <recommendedName>
        <fullName evidence="12">Bestrophin</fullName>
    </recommendedName>
</protein>
<evidence type="ECO:0000313" key="10">
    <source>
        <dbReference type="EMBL" id="QEO16343.1"/>
    </source>
</evidence>
<dbReference type="GO" id="GO:0005254">
    <property type="term" value="F:chloride channel activity"/>
    <property type="evidence" value="ECO:0007669"/>
    <property type="project" value="InterPro"/>
</dbReference>
<sequence>MIVEPRVGVRTIAHEIRFALLLMAAWDLIVVILFQIFHQEWMEQPSLPVSLIGSALALFMGFRNNSAYARWWEARTLWGAITNNCRSFGRQAGTLLGDRHDLMYAIAAYPHALRMALGTDLDCSDDIKRLLPAHMQEAIARYRNKPNAILYQIGLGVAEEVRKKNIDGAVHGQIDRILSDIANAQGGLERIRNTPLPVQFSALPRILVNVFCLVLPLSMVQTLEWITPLGSSLVGMLFLALDKSASDLQTPFASTPHSLPMATMARTIEIDVLQPTGDETAPPLEAKGGIQK</sequence>
<keyword evidence="4 9" id="KW-0812">Transmembrane</keyword>
<name>A0A5C1YJX7_9PROT</name>
<dbReference type="AlphaFoldDB" id="A0A5C1YJX7"/>
<evidence type="ECO:0000256" key="4">
    <source>
        <dbReference type="ARBA" id="ARBA00022692"/>
    </source>
</evidence>
<evidence type="ECO:0000256" key="6">
    <source>
        <dbReference type="ARBA" id="ARBA00023065"/>
    </source>
</evidence>
<keyword evidence="7 9" id="KW-0472">Membrane</keyword>
<feature type="transmembrane region" description="Helical" evidence="9">
    <location>
        <begin position="18"/>
        <end position="38"/>
    </location>
</feature>
<evidence type="ECO:0000256" key="2">
    <source>
        <dbReference type="ARBA" id="ARBA00022448"/>
    </source>
</evidence>
<dbReference type="PANTHER" id="PTHR33281">
    <property type="entry name" value="UPF0187 PROTEIN YNEE"/>
    <property type="match status" value="1"/>
</dbReference>
<keyword evidence="11" id="KW-1185">Reference proteome</keyword>
<evidence type="ECO:0008006" key="12">
    <source>
        <dbReference type="Google" id="ProtNLM"/>
    </source>
</evidence>
<proteinExistence type="inferred from homology"/>
<evidence type="ECO:0000256" key="7">
    <source>
        <dbReference type="ARBA" id="ARBA00023136"/>
    </source>
</evidence>
<dbReference type="InterPro" id="IPR044669">
    <property type="entry name" value="YneE/VCCN1/2-like"/>
</dbReference>
<dbReference type="KEGG" id="acek:FLP30_00085"/>
<dbReference type="PANTHER" id="PTHR33281:SF19">
    <property type="entry name" value="VOLTAGE-DEPENDENT ANION CHANNEL-FORMING PROTEIN YNEE"/>
    <property type="match status" value="1"/>
</dbReference>
<dbReference type="OrthoDB" id="445589at2"/>
<gene>
    <name evidence="10" type="ORF">FLP30_00085</name>
</gene>
<evidence type="ECO:0000256" key="9">
    <source>
        <dbReference type="SAM" id="Phobius"/>
    </source>
</evidence>
<accession>A0A5C1YJX7</accession>